<dbReference type="PANTHER" id="PTHR11547:SF63">
    <property type="entry name" value="CREATINE KINASE M-TYPE"/>
    <property type="match status" value="1"/>
</dbReference>
<protein>
    <recommendedName>
        <fullName evidence="8">Creatine kinase M-type</fullName>
        <ecNumber evidence="1">2.7.3.2</ecNumber>
    </recommendedName>
    <alternativeName>
        <fullName evidence="10">Creatine kinase M chain</fullName>
    </alternativeName>
    <alternativeName>
        <fullName evidence="11">Creatine phosphokinase M-type</fullName>
    </alternativeName>
    <alternativeName>
        <fullName evidence="9">M-CK</fullName>
    </alternativeName>
</protein>
<dbReference type="GO" id="GO:0004111">
    <property type="term" value="F:creatine kinase activity"/>
    <property type="evidence" value="ECO:0007669"/>
    <property type="project" value="UniProtKB-EC"/>
</dbReference>
<sequence length="289" mass="32058">MKLLLLMATLTAIESKCIDGTTEDVSTLDSDYILRSYVRMDCTIKGFTKTPECSDGKCPDIAESPLKGLSSWGGKFKPRFYSMNSKTVEQQERVINEYIMNARLPDQEIPNAQASKWVSGAGAWSSDAGVWSSDAGVWILIDESFMISVDAGDRLSTFSVQKGGNMKEAAKRSCTINEMIKDLFQKAEGPFMWNDHVGIGLTCPSIWGTEYEFGVLARFPNLSKLPTFPHILETRNLQKKDTGGLQDGTIHLFNADSNIQMFSNSLESLIQIEKGLENGQGIKDLLSLW</sequence>
<feature type="signal peptide" evidence="12">
    <location>
        <begin position="1"/>
        <end position="15"/>
    </location>
</feature>
<dbReference type="GO" id="GO:0046314">
    <property type="term" value="P:phosphocreatine biosynthetic process"/>
    <property type="evidence" value="ECO:0007669"/>
    <property type="project" value="InterPro"/>
</dbReference>
<keyword evidence="3" id="KW-0547">Nucleotide-binding</keyword>
<keyword evidence="12" id="KW-0732">Signal</keyword>
<dbReference type="Proteomes" id="UP000694569">
    <property type="component" value="Unplaced"/>
</dbReference>
<dbReference type="GeneTree" id="ENSGT01010000228964"/>
<evidence type="ECO:0000313" key="15">
    <source>
        <dbReference type="Proteomes" id="UP000694569"/>
    </source>
</evidence>
<dbReference type="PANTHER" id="PTHR11547">
    <property type="entry name" value="ARGININE OR CREATINE KINASE"/>
    <property type="match status" value="1"/>
</dbReference>
<dbReference type="OrthoDB" id="430219at2759"/>
<evidence type="ECO:0000256" key="10">
    <source>
        <dbReference type="ARBA" id="ARBA00042004"/>
    </source>
</evidence>
<evidence type="ECO:0000256" key="3">
    <source>
        <dbReference type="ARBA" id="ARBA00022741"/>
    </source>
</evidence>
<organism evidence="14 15">
    <name type="scientific">Leptobrachium leishanense</name>
    <name type="common">Leishan spiny toad</name>
    <dbReference type="NCBI Taxonomy" id="445787"/>
    <lineage>
        <taxon>Eukaryota</taxon>
        <taxon>Metazoa</taxon>
        <taxon>Chordata</taxon>
        <taxon>Craniata</taxon>
        <taxon>Vertebrata</taxon>
        <taxon>Euteleostomi</taxon>
        <taxon>Amphibia</taxon>
        <taxon>Batrachia</taxon>
        <taxon>Anura</taxon>
        <taxon>Pelobatoidea</taxon>
        <taxon>Megophryidae</taxon>
        <taxon>Leptobrachium</taxon>
    </lineage>
</organism>
<dbReference type="AlphaFoldDB" id="A0A8C5QLH4"/>
<dbReference type="Gene3D" id="3.30.590.10">
    <property type="entry name" value="Glutamine synthetase/guanido kinase, catalytic domain"/>
    <property type="match status" value="1"/>
</dbReference>
<dbReference type="Pfam" id="PF00217">
    <property type="entry name" value="ATP-gua_Ptrans"/>
    <property type="match status" value="1"/>
</dbReference>
<comment type="function">
    <text evidence="6">Reversibly catalyzes the transfer of phosphate between ATP and various phosphogens (e.g. creatine phosphate). Creatine kinase isoenzymes play a central role in energy transduction in tissues with large, fluctuating energy demands, such as skeletal muscle, heart, brain and spermatozoa.</text>
</comment>
<keyword evidence="4" id="KW-0418">Kinase</keyword>
<evidence type="ECO:0000313" key="14">
    <source>
        <dbReference type="Ensembl" id="ENSLLEP00000039486.1"/>
    </source>
</evidence>
<keyword evidence="5" id="KW-0067">ATP-binding</keyword>
<evidence type="ECO:0000256" key="4">
    <source>
        <dbReference type="ARBA" id="ARBA00022777"/>
    </source>
</evidence>
<evidence type="ECO:0000256" key="6">
    <source>
        <dbReference type="ARBA" id="ARBA00037274"/>
    </source>
</evidence>
<evidence type="ECO:0000256" key="12">
    <source>
        <dbReference type="SAM" id="SignalP"/>
    </source>
</evidence>
<comment type="subunit">
    <text evidence="7">Dimer of identical or non-identical chains, which can be either B (brain type) or M (muscle type). With MM being the major form in skeletal muscle and myocardium, MB existing in myocardium, and BB existing in many tissues, especially brain.</text>
</comment>
<feature type="chain" id="PRO_5034990591" description="Creatine kinase M-type" evidence="12">
    <location>
        <begin position="16"/>
        <end position="289"/>
    </location>
</feature>
<feature type="domain" description="Phosphagen kinase C-terminal" evidence="13">
    <location>
        <begin position="73"/>
        <end position="251"/>
    </location>
</feature>
<reference evidence="14" key="2">
    <citation type="submission" date="2025-09" db="UniProtKB">
        <authorList>
            <consortium name="Ensembl"/>
        </authorList>
    </citation>
    <scope>IDENTIFICATION</scope>
</reference>
<keyword evidence="2" id="KW-0808">Transferase</keyword>
<evidence type="ECO:0000256" key="1">
    <source>
        <dbReference type="ARBA" id="ARBA00012231"/>
    </source>
</evidence>
<dbReference type="SUPFAM" id="SSF55931">
    <property type="entry name" value="Glutamine synthetase/guanido kinase"/>
    <property type="match status" value="1"/>
</dbReference>
<name>A0A8C5QLH4_9ANUR</name>
<evidence type="ECO:0000256" key="11">
    <source>
        <dbReference type="ARBA" id="ARBA00042833"/>
    </source>
</evidence>
<dbReference type="GO" id="GO:0005524">
    <property type="term" value="F:ATP binding"/>
    <property type="evidence" value="ECO:0007669"/>
    <property type="project" value="UniProtKB-KW"/>
</dbReference>
<evidence type="ECO:0000259" key="13">
    <source>
        <dbReference type="Pfam" id="PF00217"/>
    </source>
</evidence>
<evidence type="ECO:0000256" key="7">
    <source>
        <dbReference type="ARBA" id="ARBA00038548"/>
    </source>
</evidence>
<dbReference type="Ensembl" id="ENSLLET00000041074.1">
    <property type="protein sequence ID" value="ENSLLEP00000039486.1"/>
    <property type="gene ID" value="ENSLLEG00000025104.1"/>
</dbReference>
<dbReference type="InterPro" id="IPR014746">
    <property type="entry name" value="Gln_synth/guanido_kin_cat_dom"/>
</dbReference>
<dbReference type="InterPro" id="IPR022414">
    <property type="entry name" value="ATP-guanido_PTrfase_cat"/>
</dbReference>
<evidence type="ECO:0000256" key="2">
    <source>
        <dbReference type="ARBA" id="ARBA00022679"/>
    </source>
</evidence>
<reference evidence="14" key="1">
    <citation type="submission" date="2025-08" db="UniProtKB">
        <authorList>
            <consortium name="Ensembl"/>
        </authorList>
    </citation>
    <scope>IDENTIFICATION</scope>
</reference>
<evidence type="ECO:0000256" key="9">
    <source>
        <dbReference type="ARBA" id="ARBA00041807"/>
    </source>
</evidence>
<dbReference type="InterPro" id="IPR000749">
    <property type="entry name" value="ATP-guanido_PTrfase"/>
</dbReference>
<keyword evidence="15" id="KW-1185">Reference proteome</keyword>
<dbReference type="GO" id="GO:0005615">
    <property type="term" value="C:extracellular space"/>
    <property type="evidence" value="ECO:0007669"/>
    <property type="project" value="TreeGrafter"/>
</dbReference>
<accession>A0A8C5QLH4</accession>
<evidence type="ECO:0000256" key="5">
    <source>
        <dbReference type="ARBA" id="ARBA00022840"/>
    </source>
</evidence>
<proteinExistence type="predicted"/>
<dbReference type="EC" id="2.7.3.2" evidence="1"/>
<evidence type="ECO:0000256" key="8">
    <source>
        <dbReference type="ARBA" id="ARBA00040658"/>
    </source>
</evidence>